<proteinExistence type="predicted"/>
<keyword evidence="1" id="KW-0472">Membrane</keyword>
<feature type="transmembrane region" description="Helical" evidence="1">
    <location>
        <begin position="195"/>
        <end position="217"/>
    </location>
</feature>
<keyword evidence="1" id="KW-0812">Transmembrane</keyword>
<evidence type="ECO:0008006" key="4">
    <source>
        <dbReference type="Google" id="ProtNLM"/>
    </source>
</evidence>
<feature type="transmembrane region" description="Helical" evidence="1">
    <location>
        <begin position="156"/>
        <end position="183"/>
    </location>
</feature>
<reference evidence="2 3" key="1">
    <citation type="submission" date="2016-11" db="EMBL/GenBank/DDBJ databases">
        <title>The potential of Streptococcus salivarius to inhibit the production of volatile sulphur compounds in the oral cavity.</title>
        <authorList>
            <person name="Sun L."/>
            <person name="Li Z."/>
            <person name="Jin D."/>
            <person name="Zhao H."/>
        </authorList>
    </citation>
    <scope>NUCLEOTIDE SEQUENCE [LARGE SCALE GENOMIC DNA]</scope>
    <source>
        <strain evidence="2 3">ICDC2</strain>
    </source>
</reference>
<organism evidence="2 3">
    <name type="scientific">Streptococcus salivarius</name>
    <dbReference type="NCBI Taxonomy" id="1304"/>
    <lineage>
        <taxon>Bacteria</taxon>
        <taxon>Bacillati</taxon>
        <taxon>Bacillota</taxon>
        <taxon>Bacilli</taxon>
        <taxon>Lactobacillales</taxon>
        <taxon>Streptococcaceae</taxon>
        <taxon>Streptococcus</taxon>
    </lineage>
</organism>
<dbReference type="Proteomes" id="UP000422997">
    <property type="component" value="Chromosome"/>
</dbReference>
<dbReference type="AlphaFoldDB" id="A0AB37DBD0"/>
<feature type="transmembrane region" description="Helical" evidence="1">
    <location>
        <begin position="93"/>
        <end position="116"/>
    </location>
</feature>
<feature type="transmembrane region" description="Helical" evidence="1">
    <location>
        <begin position="53"/>
        <end position="72"/>
    </location>
</feature>
<keyword evidence="1" id="KW-1133">Transmembrane helix</keyword>
<accession>A0AB37DBD0</accession>
<gene>
    <name evidence="2" type="ORF">BSR19_07300</name>
</gene>
<evidence type="ECO:0000313" key="2">
    <source>
        <dbReference type="EMBL" id="QGU80938.1"/>
    </source>
</evidence>
<evidence type="ECO:0000313" key="3">
    <source>
        <dbReference type="Proteomes" id="UP000422997"/>
    </source>
</evidence>
<sequence length="223" mass="25748">MKSQLHSLLYKKYSLLPIQVYLLFQLVFVIIISLLRYLKFEVNEDSITFNSSVLLTIISFSFLGNGVLNASVELRTQSYKQVYLNNGSRVKAALYILLIDLLECLTQSVLAGLIVMMFSQGIHSEVNFYYYLFGSVVYFLAGYSFSFLCGNSMIALAILLLFPILVLPFIDRVLPIASSVIIYDLVFQLIHTNYFIMRFIVFIIWLFGLFFTSYCLIRKEFLK</sequence>
<dbReference type="RefSeq" id="WP_156246900.1">
    <property type="nucleotide sequence ID" value="NZ_CP018187.1"/>
</dbReference>
<feature type="transmembrane region" description="Helical" evidence="1">
    <location>
        <begin position="20"/>
        <end position="38"/>
    </location>
</feature>
<feature type="transmembrane region" description="Helical" evidence="1">
    <location>
        <begin position="128"/>
        <end position="149"/>
    </location>
</feature>
<evidence type="ECO:0000256" key="1">
    <source>
        <dbReference type="SAM" id="Phobius"/>
    </source>
</evidence>
<name>A0AB37DBD0_STRSL</name>
<dbReference type="EMBL" id="CP018187">
    <property type="protein sequence ID" value="QGU80938.1"/>
    <property type="molecule type" value="Genomic_DNA"/>
</dbReference>
<protein>
    <recommendedName>
        <fullName evidence="4">ABC transporter permease</fullName>
    </recommendedName>
</protein>